<protein>
    <submittedName>
        <fullName evidence="5">ABC transporter ATP-binding protein</fullName>
    </submittedName>
</protein>
<sequence>MIVLAANSISKSFGANLVLTEISCEVNQMSRIGIVGPNGAGKSTLCTLLLGLDTPDSGSIFRAKDATFAYLPQQPVYPREWTGRNVIQSAFSKVQEIEWSIQSCQQLMSNIDEYQKLSTEEQNKLLFRYQRLQDTFEQLDGYMVEARIQMVVDGLRLSSSLLDTPFSQLSGGEKTKIGLAKILCEKSDVLLLDEPTNHLDVESMEWLEQFLREYPGTILLISHDRYFLDAVATSIWEVDSGELQTYQGNYSVFVKEKEERVLRQFADYQEQQKKIKKMKEAIKRLREWGNQANPPNDSFHRRAKSMEKALERMEKIERPRLEADKMDLYFQKTDRSGRDVIQINNVTKAFGKVCLLQEANFSLRYGERKALLGSNGSGKSTFIKMVLGEVEPDAGRVMLGSQVKVGYLSQQALEGDPSRRVIDAFREAAIVTEAQARHMLARFLFYGEHVFKRVGQLSGGERMRLRLAQLMNQDINLFILDEPTNHLDIEARETLEEALLHYKGSLLIVSHDRYFLQKMVEGVYWIDNQQLIHYEGTYEEAREKRKKQQLYENNKMGNDKQKSTCLKRLQIEEPNRNYQSQQGNKIESEKQIHQVKQAAHTHVESVKIGKSTIQTESKSLAQTKPLTKHRVTKMNSFKLQQLETEIAQKEEQCEQWQQEMELVKDDYVQLIRYQNLITEQELEIKQLYENWYAMQEEE</sequence>
<dbReference type="GO" id="GO:0005524">
    <property type="term" value="F:ATP binding"/>
    <property type="evidence" value="ECO:0007669"/>
    <property type="project" value="UniProtKB-KW"/>
</dbReference>
<feature type="domain" description="ABC transporter" evidence="4">
    <location>
        <begin position="341"/>
        <end position="553"/>
    </location>
</feature>
<dbReference type="Proteomes" id="UP000319432">
    <property type="component" value="Chromosome"/>
</dbReference>
<dbReference type="PANTHER" id="PTHR42855">
    <property type="entry name" value="ABC TRANSPORTER ATP-BINDING SUBUNIT"/>
    <property type="match status" value="1"/>
</dbReference>
<dbReference type="EMBL" id="CP033464">
    <property type="protein sequence ID" value="QDX94187.1"/>
    <property type="molecule type" value="Genomic_DNA"/>
</dbReference>
<evidence type="ECO:0000256" key="3">
    <source>
        <dbReference type="SAM" id="Coils"/>
    </source>
</evidence>
<dbReference type="PROSITE" id="PS50893">
    <property type="entry name" value="ABC_TRANSPORTER_2"/>
    <property type="match status" value="2"/>
</dbReference>
<dbReference type="Gene3D" id="3.40.50.300">
    <property type="entry name" value="P-loop containing nucleotide triphosphate hydrolases"/>
    <property type="match status" value="2"/>
</dbReference>
<proteinExistence type="predicted"/>
<name>A0A518VB22_BRELA</name>
<dbReference type="FunFam" id="3.40.50.300:FF:000011">
    <property type="entry name" value="Putative ABC transporter ATP-binding component"/>
    <property type="match status" value="1"/>
</dbReference>
<gene>
    <name evidence="5" type="ORF">EEL30_18985</name>
</gene>
<dbReference type="CDD" id="cd03221">
    <property type="entry name" value="ABCF_EF-3"/>
    <property type="match status" value="2"/>
</dbReference>
<keyword evidence="2 5" id="KW-0067">ATP-binding</keyword>
<dbReference type="PROSITE" id="PS00211">
    <property type="entry name" value="ABC_TRANSPORTER_1"/>
    <property type="match status" value="2"/>
</dbReference>
<dbReference type="InterPro" id="IPR051309">
    <property type="entry name" value="ABCF_ATPase"/>
</dbReference>
<dbReference type="OrthoDB" id="9762369at2"/>
<evidence type="ECO:0000313" key="5">
    <source>
        <dbReference type="EMBL" id="QDX94187.1"/>
    </source>
</evidence>
<dbReference type="Pfam" id="PF12848">
    <property type="entry name" value="ABC_tran_Xtn"/>
    <property type="match status" value="1"/>
</dbReference>
<feature type="coiled-coil region" evidence="3">
    <location>
        <begin position="639"/>
        <end position="690"/>
    </location>
</feature>
<dbReference type="InterPro" id="IPR003439">
    <property type="entry name" value="ABC_transporter-like_ATP-bd"/>
</dbReference>
<evidence type="ECO:0000313" key="6">
    <source>
        <dbReference type="Proteomes" id="UP000319432"/>
    </source>
</evidence>
<accession>A0A518VB22</accession>
<evidence type="ECO:0000259" key="4">
    <source>
        <dbReference type="PROSITE" id="PS50893"/>
    </source>
</evidence>
<organism evidence="5 6">
    <name type="scientific">Brevibacillus laterosporus</name>
    <name type="common">Bacillus laterosporus</name>
    <dbReference type="NCBI Taxonomy" id="1465"/>
    <lineage>
        <taxon>Bacteria</taxon>
        <taxon>Bacillati</taxon>
        <taxon>Bacillota</taxon>
        <taxon>Bacilli</taxon>
        <taxon>Bacillales</taxon>
        <taxon>Paenibacillaceae</taxon>
        <taxon>Brevibacillus</taxon>
    </lineage>
</organism>
<keyword evidence="1" id="KW-0547">Nucleotide-binding</keyword>
<keyword evidence="3" id="KW-0175">Coiled coil</keyword>
<evidence type="ECO:0000256" key="2">
    <source>
        <dbReference type="ARBA" id="ARBA00022840"/>
    </source>
</evidence>
<dbReference type="InterPro" id="IPR032781">
    <property type="entry name" value="ABC_tran_Xtn"/>
</dbReference>
<dbReference type="GO" id="GO:0016887">
    <property type="term" value="F:ATP hydrolysis activity"/>
    <property type="evidence" value="ECO:0007669"/>
    <property type="project" value="InterPro"/>
</dbReference>
<dbReference type="SMART" id="SM00382">
    <property type="entry name" value="AAA"/>
    <property type="match status" value="2"/>
</dbReference>
<dbReference type="InterPro" id="IPR027417">
    <property type="entry name" value="P-loop_NTPase"/>
</dbReference>
<dbReference type="InterPro" id="IPR017871">
    <property type="entry name" value="ABC_transporter-like_CS"/>
</dbReference>
<dbReference type="FunFam" id="3.40.50.300:FF:001807">
    <property type="entry name" value="ABC transporter ATP-binding protein"/>
    <property type="match status" value="1"/>
</dbReference>
<dbReference type="InterPro" id="IPR003593">
    <property type="entry name" value="AAA+_ATPase"/>
</dbReference>
<keyword evidence="6" id="KW-1185">Reference proteome</keyword>
<feature type="coiled-coil region" evidence="3">
    <location>
        <begin position="268"/>
        <end position="316"/>
    </location>
</feature>
<dbReference type="SUPFAM" id="SSF52540">
    <property type="entry name" value="P-loop containing nucleoside triphosphate hydrolases"/>
    <property type="match status" value="2"/>
</dbReference>
<dbReference type="NCBIfam" id="NF000355">
    <property type="entry name" value="ribo_prot_ABC_F"/>
    <property type="match status" value="1"/>
</dbReference>
<reference evidence="5 6" key="1">
    <citation type="submission" date="2018-11" db="EMBL/GenBank/DDBJ databases">
        <title>Phylogenetic determinants of toxin gene distribution in genomes of Brevibacillus laterosporus.</title>
        <authorList>
            <person name="Glare T.R."/>
            <person name="Durrant A."/>
            <person name="Berry C."/>
            <person name="Palma L."/>
            <person name="Ormskirk M."/>
            <person name="Cox M.O."/>
        </authorList>
    </citation>
    <scope>NUCLEOTIDE SEQUENCE [LARGE SCALE GENOMIC DNA]</scope>
    <source>
        <strain evidence="5 6">1821L</strain>
    </source>
</reference>
<evidence type="ECO:0000256" key="1">
    <source>
        <dbReference type="ARBA" id="ARBA00022741"/>
    </source>
</evidence>
<dbReference type="Pfam" id="PF00005">
    <property type="entry name" value="ABC_tran"/>
    <property type="match status" value="2"/>
</dbReference>
<dbReference type="PANTHER" id="PTHR42855:SF2">
    <property type="entry name" value="DRUG RESISTANCE ABC TRANSPORTER,ATP-BINDING PROTEIN"/>
    <property type="match status" value="1"/>
</dbReference>
<feature type="domain" description="ABC transporter" evidence="4">
    <location>
        <begin position="4"/>
        <end position="265"/>
    </location>
</feature>
<dbReference type="AlphaFoldDB" id="A0A518VB22"/>